<name>A0ABS8TPV0_DATST</name>
<sequence length="191" mass="22014">MEKRGRGCERGGDQKVSYHGGRKYGEMVDEGDGEREGHVLSWKVLLPRRRKGREKREEVSTMEMEKREEDGERVEATGGVVFSHEQWPKYGEMVDAKEMERGRLFIMKALVRRCWLPSLLAREKERGGRQDGLKWRTGRGWGESGGDRWCFPKQVAEKYGEMVDEGDGESGGRLSTRAESPWYDQGHFKAN</sequence>
<dbReference type="Proteomes" id="UP000823775">
    <property type="component" value="Unassembled WGS sequence"/>
</dbReference>
<feature type="region of interest" description="Disordered" evidence="1">
    <location>
        <begin position="49"/>
        <end position="74"/>
    </location>
</feature>
<evidence type="ECO:0000313" key="3">
    <source>
        <dbReference type="Proteomes" id="UP000823775"/>
    </source>
</evidence>
<feature type="compositionally biased region" description="Basic and acidic residues" evidence="1">
    <location>
        <begin position="54"/>
        <end position="74"/>
    </location>
</feature>
<proteinExistence type="predicted"/>
<evidence type="ECO:0000313" key="2">
    <source>
        <dbReference type="EMBL" id="MCD7473607.1"/>
    </source>
</evidence>
<protein>
    <submittedName>
        <fullName evidence="2">Uncharacterized protein</fullName>
    </submittedName>
</protein>
<feature type="compositionally biased region" description="Basic and acidic residues" evidence="1">
    <location>
        <begin position="1"/>
        <end position="13"/>
    </location>
</feature>
<reference evidence="2 3" key="1">
    <citation type="journal article" date="2021" name="BMC Genomics">
        <title>Datura genome reveals duplications of psychoactive alkaloid biosynthetic genes and high mutation rate following tissue culture.</title>
        <authorList>
            <person name="Rajewski A."/>
            <person name="Carter-House D."/>
            <person name="Stajich J."/>
            <person name="Litt A."/>
        </authorList>
    </citation>
    <scope>NUCLEOTIDE SEQUENCE [LARGE SCALE GENOMIC DNA]</scope>
    <source>
        <strain evidence="2">AR-01</strain>
    </source>
</reference>
<feature type="region of interest" description="Disordered" evidence="1">
    <location>
        <begin position="163"/>
        <end position="191"/>
    </location>
</feature>
<keyword evidence="3" id="KW-1185">Reference proteome</keyword>
<feature type="region of interest" description="Disordered" evidence="1">
    <location>
        <begin position="1"/>
        <end position="35"/>
    </location>
</feature>
<accession>A0ABS8TPV0</accession>
<comment type="caution">
    <text evidence="2">The sequence shown here is derived from an EMBL/GenBank/DDBJ whole genome shotgun (WGS) entry which is preliminary data.</text>
</comment>
<evidence type="ECO:0000256" key="1">
    <source>
        <dbReference type="SAM" id="MobiDB-lite"/>
    </source>
</evidence>
<gene>
    <name evidence="2" type="ORF">HAX54_015553</name>
</gene>
<organism evidence="2 3">
    <name type="scientific">Datura stramonium</name>
    <name type="common">Jimsonweed</name>
    <name type="synonym">Common thornapple</name>
    <dbReference type="NCBI Taxonomy" id="4076"/>
    <lineage>
        <taxon>Eukaryota</taxon>
        <taxon>Viridiplantae</taxon>
        <taxon>Streptophyta</taxon>
        <taxon>Embryophyta</taxon>
        <taxon>Tracheophyta</taxon>
        <taxon>Spermatophyta</taxon>
        <taxon>Magnoliopsida</taxon>
        <taxon>eudicotyledons</taxon>
        <taxon>Gunneridae</taxon>
        <taxon>Pentapetalae</taxon>
        <taxon>asterids</taxon>
        <taxon>lamiids</taxon>
        <taxon>Solanales</taxon>
        <taxon>Solanaceae</taxon>
        <taxon>Solanoideae</taxon>
        <taxon>Datureae</taxon>
        <taxon>Datura</taxon>
    </lineage>
</organism>
<dbReference type="EMBL" id="JACEIK010001996">
    <property type="protein sequence ID" value="MCD7473607.1"/>
    <property type="molecule type" value="Genomic_DNA"/>
</dbReference>